<proteinExistence type="predicted"/>
<feature type="transmembrane region" description="Helical" evidence="1">
    <location>
        <begin position="171"/>
        <end position="194"/>
    </location>
</feature>
<evidence type="ECO:0008006" key="4">
    <source>
        <dbReference type="Google" id="ProtNLM"/>
    </source>
</evidence>
<dbReference type="InterPro" id="IPR044851">
    <property type="entry name" value="Wax_synthase"/>
</dbReference>
<dbReference type="PANTHER" id="PTHR31595:SF57">
    <property type="entry name" value="OS04G0481900 PROTEIN"/>
    <property type="match status" value="1"/>
</dbReference>
<dbReference type="Proteomes" id="UP000054107">
    <property type="component" value="Unassembled WGS sequence"/>
</dbReference>
<feature type="transmembrane region" description="Helical" evidence="1">
    <location>
        <begin position="20"/>
        <end position="40"/>
    </location>
</feature>
<gene>
    <name evidence="2" type="primary">PARPA_06976.1 scaffold 25188</name>
</gene>
<dbReference type="AlphaFoldDB" id="A0A0B7N3W8"/>
<reference evidence="2 3" key="1">
    <citation type="submission" date="2014-09" db="EMBL/GenBank/DDBJ databases">
        <authorList>
            <person name="Ellenberger Sabrina"/>
        </authorList>
    </citation>
    <scope>NUCLEOTIDE SEQUENCE [LARGE SCALE GENOMIC DNA]</scope>
    <source>
        <strain evidence="2 3">CBS 412.66</strain>
    </source>
</reference>
<keyword evidence="3" id="KW-1185">Reference proteome</keyword>
<sequence length="454" mass="50842">MYVDHTRPPFIDIPLPPAIILPAYALILLYAIVITADFYLLRNERFLVASGIITPKQLRIAMAVVHVLIPMVFISSHPPSNILFAAAPWFLASYSARIPTDRLTVETYIHTLFRVTVDDRDDFVSKTKVRTKGAAKMALGVFKIAVMHLMIDPLLPRHPDYALEYAWSSPMSMIYTVLFGVKAYCLLGVVDVFMGAEQLVFAWNMVTLFNSPILSASPRDFWSRRWNKVVRNLLHSQVFDPKDASDVDEGERISMTSNTIKEKTPTTKIGEKTENTTQEAVTTTVTTTTTPAPTKRVTRAAAAAAAAAAEKAKAIEAEEDEIKTLSEISETWGHDSVVAHNGSTIIIEQIPKRTFWTTRQGRGLLAFIVSGIFHELIIMSACRHITLENLLFFTLQGLVVMIEVELRQGNLKQEPTGVTRVVCVALQLLFMSITGRLFTAPFLRYHFFPENLEV</sequence>
<accession>A0A0B7N3W8</accession>
<feature type="transmembrane region" description="Helical" evidence="1">
    <location>
        <begin position="60"/>
        <end position="76"/>
    </location>
</feature>
<name>A0A0B7N3W8_9FUNG</name>
<dbReference type="OrthoDB" id="1077582at2759"/>
<evidence type="ECO:0000313" key="2">
    <source>
        <dbReference type="EMBL" id="CEP12956.1"/>
    </source>
</evidence>
<evidence type="ECO:0000313" key="3">
    <source>
        <dbReference type="Proteomes" id="UP000054107"/>
    </source>
</evidence>
<protein>
    <recommendedName>
        <fullName evidence="4">Wax synthase domain-containing protein</fullName>
    </recommendedName>
</protein>
<dbReference type="PANTHER" id="PTHR31595">
    <property type="entry name" value="LONG-CHAIN-ALCOHOL O-FATTY-ACYLTRANSFERASE 3-RELATED"/>
    <property type="match status" value="1"/>
</dbReference>
<dbReference type="GO" id="GO:0008374">
    <property type="term" value="F:O-acyltransferase activity"/>
    <property type="evidence" value="ECO:0007669"/>
    <property type="project" value="InterPro"/>
</dbReference>
<keyword evidence="1" id="KW-0472">Membrane</keyword>
<feature type="transmembrane region" description="Helical" evidence="1">
    <location>
        <begin position="418"/>
        <end position="438"/>
    </location>
</feature>
<evidence type="ECO:0000256" key="1">
    <source>
        <dbReference type="SAM" id="Phobius"/>
    </source>
</evidence>
<feature type="transmembrane region" description="Helical" evidence="1">
    <location>
        <begin position="363"/>
        <end position="381"/>
    </location>
</feature>
<keyword evidence="1" id="KW-1133">Transmembrane helix</keyword>
<dbReference type="GO" id="GO:0006629">
    <property type="term" value="P:lipid metabolic process"/>
    <property type="evidence" value="ECO:0007669"/>
    <property type="project" value="InterPro"/>
</dbReference>
<keyword evidence="1" id="KW-0812">Transmembrane</keyword>
<dbReference type="EMBL" id="LN728848">
    <property type="protein sequence ID" value="CEP12956.1"/>
    <property type="molecule type" value="Genomic_DNA"/>
</dbReference>
<organism evidence="2 3">
    <name type="scientific">Parasitella parasitica</name>
    <dbReference type="NCBI Taxonomy" id="35722"/>
    <lineage>
        <taxon>Eukaryota</taxon>
        <taxon>Fungi</taxon>
        <taxon>Fungi incertae sedis</taxon>
        <taxon>Mucoromycota</taxon>
        <taxon>Mucoromycotina</taxon>
        <taxon>Mucoromycetes</taxon>
        <taxon>Mucorales</taxon>
        <taxon>Mucorineae</taxon>
        <taxon>Mucoraceae</taxon>
        <taxon>Parasitella</taxon>
    </lineage>
</organism>